<keyword evidence="4" id="KW-0408">Iron</keyword>
<sequence>MNKILFVIFIYIFISCDVYHKVDVLIVGGGTSGTTAGIQSARMGAQSLIVEEGPWLGGMLTSAGVSAIDGNHKLPGGLWGEFRDKLEHHYGGANKLSTGWVSKVLFEPSVGKKILADMVAAEPNLEVKYNTSVTGIKNKKGYWLINLSSGNKKQIIKASVLIDGTELGDVAKKCGATYDVGMDARTNSGESIAGTNSNDIIQDLTYVAILKDYGHDIVMEKPEGYDPSHFFCSCKSTRCTNPKEGIRLWDCNQMITYGKLPNNKYMINWPIQGNDYYLNLIEMKSVEREEALKKAKQFTLNFVYYIHSDLGFKSFGLADDEYPTPDKLPIIPYHRESRRIHGMVRFNLNHVVAPFDQSEKLYRTNIAVGDYPVDHHHARYQGESELPNLHFYPIPSYGLPLGTMIPNNKDNLIVAEKSISVSNLINGTTRLQPVVLQIGQAAGALAALSIKDNVPPSKVPVRRVQHAILEAGGYLQPYLDLSKTDIHFKAVQRIGSTGILRGRGINVGWENQTWFDTDSILTTQMIQPGLKEFAPDFILPVNDGTITIDEAVTLVYSLAKHLKIQNVSSINKMLDDFISYWKNERIITDVQQEYITRKEFAVLLDKVVNPFDLYPVSINGEFNRLIK</sequence>
<gene>
    <name evidence="6" type="ORF">SAMN05660349_01056</name>
</gene>
<dbReference type="Gene3D" id="3.50.50.60">
    <property type="entry name" value="FAD/NAD(P)-binding domain"/>
    <property type="match status" value="1"/>
</dbReference>
<evidence type="ECO:0000256" key="4">
    <source>
        <dbReference type="ARBA" id="ARBA00023004"/>
    </source>
</evidence>
<dbReference type="InterPro" id="IPR039650">
    <property type="entry name" value="HdrA-like"/>
</dbReference>
<proteinExistence type="predicted"/>
<evidence type="ECO:0000256" key="1">
    <source>
        <dbReference type="ARBA" id="ARBA00022485"/>
    </source>
</evidence>
<dbReference type="GO" id="GO:0051539">
    <property type="term" value="F:4 iron, 4 sulfur cluster binding"/>
    <property type="evidence" value="ECO:0007669"/>
    <property type="project" value="UniProtKB-KW"/>
</dbReference>
<dbReference type="Pfam" id="PF12831">
    <property type="entry name" value="FAD_oxidored"/>
    <property type="match status" value="1"/>
</dbReference>
<dbReference type="InterPro" id="IPR036188">
    <property type="entry name" value="FAD/NAD-bd_sf"/>
</dbReference>
<dbReference type="RefSeq" id="WP_079682710.1">
    <property type="nucleotide sequence ID" value="NZ_FUYQ01000005.1"/>
</dbReference>
<keyword evidence="2" id="KW-0479">Metal-binding</keyword>
<dbReference type="PROSITE" id="PS51257">
    <property type="entry name" value="PROKAR_LIPOPROTEIN"/>
    <property type="match status" value="1"/>
</dbReference>
<dbReference type="EMBL" id="FUYQ01000005">
    <property type="protein sequence ID" value="SKB41839.1"/>
    <property type="molecule type" value="Genomic_DNA"/>
</dbReference>
<keyword evidence="5" id="KW-0411">Iron-sulfur</keyword>
<evidence type="ECO:0000313" key="7">
    <source>
        <dbReference type="Proteomes" id="UP000190852"/>
    </source>
</evidence>
<dbReference type="SUPFAM" id="SSF51905">
    <property type="entry name" value="FAD/NAD(P)-binding domain"/>
    <property type="match status" value="1"/>
</dbReference>
<dbReference type="PANTHER" id="PTHR43498:SF1">
    <property type="entry name" value="COB--COM HETERODISULFIDE REDUCTASE IRON-SULFUR SUBUNIT A"/>
    <property type="match status" value="1"/>
</dbReference>
<dbReference type="GO" id="GO:0046872">
    <property type="term" value="F:metal ion binding"/>
    <property type="evidence" value="ECO:0007669"/>
    <property type="project" value="UniProtKB-KW"/>
</dbReference>
<keyword evidence="1" id="KW-0004">4Fe-4S</keyword>
<dbReference type="Proteomes" id="UP000190852">
    <property type="component" value="Unassembled WGS sequence"/>
</dbReference>
<dbReference type="AlphaFoldDB" id="A0A1T5B405"/>
<keyword evidence="3" id="KW-0560">Oxidoreductase</keyword>
<evidence type="ECO:0000256" key="2">
    <source>
        <dbReference type="ARBA" id="ARBA00022723"/>
    </source>
</evidence>
<evidence type="ECO:0000256" key="3">
    <source>
        <dbReference type="ARBA" id="ARBA00023002"/>
    </source>
</evidence>
<dbReference type="PANTHER" id="PTHR43498">
    <property type="entry name" value="FERREDOXIN:COB-COM HETERODISULFIDE REDUCTASE SUBUNIT A"/>
    <property type="match status" value="1"/>
</dbReference>
<protein>
    <submittedName>
        <fullName evidence="6">FAD dependent oxidoreductase</fullName>
    </submittedName>
</protein>
<reference evidence="7" key="1">
    <citation type="submission" date="2017-02" db="EMBL/GenBank/DDBJ databases">
        <authorList>
            <person name="Varghese N."/>
            <person name="Submissions S."/>
        </authorList>
    </citation>
    <scope>NUCLEOTIDE SEQUENCE [LARGE SCALE GENOMIC DNA]</scope>
    <source>
        <strain evidence="7">DSM 24967</strain>
    </source>
</reference>
<evidence type="ECO:0000313" key="6">
    <source>
        <dbReference type="EMBL" id="SKB41839.1"/>
    </source>
</evidence>
<evidence type="ECO:0000256" key="5">
    <source>
        <dbReference type="ARBA" id="ARBA00023014"/>
    </source>
</evidence>
<keyword evidence="7" id="KW-1185">Reference proteome</keyword>
<dbReference type="GO" id="GO:0016491">
    <property type="term" value="F:oxidoreductase activity"/>
    <property type="evidence" value="ECO:0007669"/>
    <property type="project" value="UniProtKB-KW"/>
</dbReference>
<name>A0A1T5B405_9BACT</name>
<accession>A0A1T5B405</accession>
<organism evidence="6 7">
    <name type="scientific">Parabacteroides chartae</name>
    <dbReference type="NCBI Taxonomy" id="1037355"/>
    <lineage>
        <taxon>Bacteria</taxon>
        <taxon>Pseudomonadati</taxon>
        <taxon>Bacteroidota</taxon>
        <taxon>Bacteroidia</taxon>
        <taxon>Bacteroidales</taxon>
        <taxon>Tannerellaceae</taxon>
        <taxon>Parabacteroides</taxon>
    </lineage>
</organism>